<protein>
    <submittedName>
        <fullName evidence="1">Uncharacterized protein</fullName>
    </submittedName>
</protein>
<reference evidence="1 2" key="1">
    <citation type="submission" date="2018-05" db="EMBL/GenBank/DDBJ databases">
        <title>Draft genome sequence of Streptococcus panodentis CCUG 70867T.</title>
        <authorList>
            <person name="Salva-Serra F."/>
            <person name="Mendez V."/>
            <person name="Jaen-Luchoro D."/>
            <person name="Gonzales-Siles L."/>
            <person name="Karlsson R."/>
            <person name="Engstrom-Jakobsson H."/>
            <person name="Busquets A."/>
            <person name="Gomila M."/>
            <person name="Pineiro-Iglesias B."/>
            <person name="Bennasar-Figueras A."/>
            <person name="Seeger M."/>
            <person name="Moore E."/>
        </authorList>
    </citation>
    <scope>NUCLEOTIDE SEQUENCE [LARGE SCALE GENOMIC DNA]</scope>
    <source>
        <strain evidence="1 2">CCUG 70867</strain>
    </source>
</reference>
<evidence type="ECO:0000313" key="2">
    <source>
        <dbReference type="Proteomes" id="UP001519349"/>
    </source>
</evidence>
<proteinExistence type="predicted"/>
<comment type="caution">
    <text evidence="1">The sequence shown here is derived from an EMBL/GenBank/DDBJ whole genome shotgun (WGS) entry which is preliminary data.</text>
</comment>
<organism evidence="1 2">
    <name type="scientific">Streptococcus panodentis</name>
    <dbReference type="NCBI Taxonomy" id="1581472"/>
    <lineage>
        <taxon>Bacteria</taxon>
        <taxon>Bacillati</taxon>
        <taxon>Bacillota</taxon>
        <taxon>Bacilli</taxon>
        <taxon>Lactobacillales</taxon>
        <taxon>Streptococcaceae</taxon>
        <taxon>Streptococcus</taxon>
    </lineage>
</organism>
<name>A0ABS5AWN7_9STRE</name>
<dbReference type="RefSeq" id="WP_209551276.1">
    <property type="nucleotide sequence ID" value="NZ_QFAY01000011.1"/>
</dbReference>
<accession>A0ABS5AWN7</accession>
<gene>
    <name evidence="1" type="ORF">DHL47_06600</name>
</gene>
<dbReference type="EMBL" id="QFAY01000011">
    <property type="protein sequence ID" value="MBP2620995.1"/>
    <property type="molecule type" value="Genomic_DNA"/>
</dbReference>
<sequence>MLIPIDGYYTDKEQEHALRAMKKAMERQRALTEAQTAAAARSKLKAGFLTKKKEIAAETKAAIISISSQMDTAIRGEIRKSLDRYVPNMLTKYDAAED</sequence>
<keyword evidence="2" id="KW-1185">Reference proteome</keyword>
<evidence type="ECO:0000313" key="1">
    <source>
        <dbReference type="EMBL" id="MBP2620995.1"/>
    </source>
</evidence>
<dbReference type="Proteomes" id="UP001519349">
    <property type="component" value="Unassembled WGS sequence"/>
</dbReference>